<dbReference type="AlphaFoldDB" id="A0A0D8I9B9"/>
<sequence length="99" mass="11802">MEECALCKKKAELKNSHIIPKFVTDWIKKTGPTGFLRDTNNAFRLRVQDGLKVHLLCGECEQLFSKHEKIFAEKIFIPYLKDKMNYHFLIMHNFIQFHF</sequence>
<accession>A0A0D8I9B9</accession>
<evidence type="ECO:0000313" key="2">
    <source>
        <dbReference type="Proteomes" id="UP000035704"/>
    </source>
</evidence>
<reference evidence="1 2" key="1">
    <citation type="submission" date="2014-10" db="EMBL/GenBank/DDBJ databases">
        <title>Genome sequence of Clostridium aceticum DSM 1496.</title>
        <authorList>
            <person name="Poehlein A."/>
            <person name="Schiel-Bengelsdorf B."/>
            <person name="Gottschalk G."/>
            <person name="Duerre P."/>
            <person name="Daniel R."/>
        </authorList>
    </citation>
    <scope>NUCLEOTIDE SEQUENCE [LARGE SCALE GENOMIC DNA]</scope>
    <source>
        <strain evidence="1 2">DSM 1496</strain>
    </source>
</reference>
<proteinExistence type="predicted"/>
<gene>
    <name evidence="1" type="ORF">CACET_c21280</name>
</gene>
<dbReference type="KEGG" id="cace:CACET_c21280"/>
<protein>
    <submittedName>
        <fullName evidence="1">Uncharacterized protein</fullName>
    </submittedName>
</protein>
<keyword evidence="2" id="KW-1185">Reference proteome</keyword>
<dbReference type="PATRIC" id="fig|84022.5.peg.583"/>
<dbReference type="RefSeq" id="WP_044825108.1">
    <property type="nucleotide sequence ID" value="NZ_CP009687.1"/>
</dbReference>
<organism evidence="1 2">
    <name type="scientific">Clostridium aceticum</name>
    <dbReference type="NCBI Taxonomy" id="84022"/>
    <lineage>
        <taxon>Bacteria</taxon>
        <taxon>Bacillati</taxon>
        <taxon>Bacillota</taxon>
        <taxon>Clostridia</taxon>
        <taxon>Eubacteriales</taxon>
        <taxon>Clostridiaceae</taxon>
        <taxon>Clostridium</taxon>
    </lineage>
</organism>
<name>A0A0D8I9B9_9CLOT</name>
<dbReference type="STRING" id="84022.CACET_c21280"/>
<dbReference type="Proteomes" id="UP000035704">
    <property type="component" value="Chromosome"/>
</dbReference>
<dbReference type="OrthoDB" id="5518417at2"/>
<evidence type="ECO:0000313" key="1">
    <source>
        <dbReference type="EMBL" id="AKL95575.1"/>
    </source>
</evidence>
<dbReference type="EMBL" id="CP009687">
    <property type="protein sequence ID" value="AKL95575.1"/>
    <property type="molecule type" value="Genomic_DNA"/>
</dbReference>